<keyword evidence="1" id="KW-1133">Transmembrane helix</keyword>
<accession>A0AA40CZV8</accession>
<feature type="transmembrane region" description="Helical" evidence="1">
    <location>
        <begin position="92"/>
        <end position="116"/>
    </location>
</feature>
<keyword evidence="1" id="KW-0472">Membrane</keyword>
<name>A0AA40CZV8_9PEZI</name>
<gene>
    <name evidence="2" type="ORF">B0T16DRAFT_402498</name>
</gene>
<reference evidence="2" key="1">
    <citation type="submission" date="2023-06" db="EMBL/GenBank/DDBJ databases">
        <title>Genome-scale phylogeny and comparative genomics of the fungal order Sordariales.</title>
        <authorList>
            <consortium name="Lawrence Berkeley National Laboratory"/>
            <person name="Hensen N."/>
            <person name="Bonometti L."/>
            <person name="Westerberg I."/>
            <person name="Brannstrom I.O."/>
            <person name="Guillou S."/>
            <person name="Cros-Aarteil S."/>
            <person name="Calhoun S."/>
            <person name="Haridas S."/>
            <person name="Kuo A."/>
            <person name="Mondo S."/>
            <person name="Pangilinan J."/>
            <person name="Riley R."/>
            <person name="Labutti K."/>
            <person name="Andreopoulos B."/>
            <person name="Lipzen A."/>
            <person name="Chen C."/>
            <person name="Yanf M."/>
            <person name="Daum C."/>
            <person name="Ng V."/>
            <person name="Clum A."/>
            <person name="Steindorff A."/>
            <person name="Ohm R."/>
            <person name="Martin F."/>
            <person name="Silar P."/>
            <person name="Natvig D."/>
            <person name="Lalanne C."/>
            <person name="Gautier V."/>
            <person name="Ament-Velasquez S.L."/>
            <person name="Kruys A."/>
            <person name="Hutchinson M.I."/>
            <person name="Powell A.J."/>
            <person name="Barry K."/>
            <person name="Miller A.N."/>
            <person name="Grigoriev I.V."/>
            <person name="Debuchy R."/>
            <person name="Gladieux P."/>
            <person name="Thoren M.H."/>
            <person name="Johannesson H."/>
        </authorList>
    </citation>
    <scope>NUCLEOTIDE SEQUENCE</scope>
    <source>
        <strain evidence="2">SMH2532-1</strain>
    </source>
</reference>
<dbReference type="Proteomes" id="UP001174936">
    <property type="component" value="Unassembled WGS sequence"/>
</dbReference>
<protein>
    <recommendedName>
        <fullName evidence="4">Transmembrane protein</fullName>
    </recommendedName>
</protein>
<keyword evidence="1" id="KW-0812">Transmembrane</keyword>
<evidence type="ECO:0000313" key="3">
    <source>
        <dbReference type="Proteomes" id="UP001174936"/>
    </source>
</evidence>
<feature type="transmembrane region" description="Helical" evidence="1">
    <location>
        <begin position="166"/>
        <end position="191"/>
    </location>
</feature>
<feature type="transmembrane region" description="Helical" evidence="1">
    <location>
        <begin position="128"/>
        <end position="146"/>
    </location>
</feature>
<evidence type="ECO:0000313" key="2">
    <source>
        <dbReference type="EMBL" id="KAK0657755.1"/>
    </source>
</evidence>
<dbReference type="AlphaFoldDB" id="A0AA40CZV8"/>
<comment type="caution">
    <text evidence="2">The sequence shown here is derived from an EMBL/GenBank/DDBJ whole genome shotgun (WGS) entry which is preliminary data.</text>
</comment>
<dbReference type="EMBL" id="JAULSV010000001">
    <property type="protein sequence ID" value="KAK0657755.1"/>
    <property type="molecule type" value="Genomic_DNA"/>
</dbReference>
<keyword evidence="3" id="KW-1185">Reference proteome</keyword>
<evidence type="ECO:0000256" key="1">
    <source>
        <dbReference type="SAM" id="Phobius"/>
    </source>
</evidence>
<organism evidence="2 3">
    <name type="scientific">Cercophora newfieldiana</name>
    <dbReference type="NCBI Taxonomy" id="92897"/>
    <lineage>
        <taxon>Eukaryota</taxon>
        <taxon>Fungi</taxon>
        <taxon>Dikarya</taxon>
        <taxon>Ascomycota</taxon>
        <taxon>Pezizomycotina</taxon>
        <taxon>Sordariomycetes</taxon>
        <taxon>Sordariomycetidae</taxon>
        <taxon>Sordariales</taxon>
        <taxon>Lasiosphaeriaceae</taxon>
        <taxon>Cercophora</taxon>
    </lineage>
</organism>
<proteinExistence type="predicted"/>
<sequence length="731" mass="81216">MPISAPLRTLLGQDIRPVQLQKQEWRSLTDDLDYRPSEPLIRSNERPKVLVRTDLNHSLIQFSLFHIPPVAVTLGLLSVYVLRISWGVGNDVLAALLFAAKVHEAMIIASLFHILYYHIRRGLLSSDGIPFGFLTAAFQLSSPFYLLNSSFIAPLLRYRPATLSFFVLAVLMVFTFTLAALVGASSGVVMLPRFDWWKLELSQINASLSATGSGARPGFSQLVISPVERLYPQRIDLQGYPSDCGNGLSMCDLASETEYTEAGTFAWSWIAKKAEGRFLPENITFDNRVMAWKEFNVRPGFVTAATIPVLAIAREIRNAGGTTADGWGARYPFPSRISPSITDQTGRSLPTRQPRVATQCIGPSLQHQGGNDTFYRYQLEPSPGIYPELDIEVDRSFLIASANASATPFGFVDLKATLSMRTSAVLWVWDAAVRQQRGPTLCFVDARWVDSDLWVMPQNGQTPQFSYKLQQESLNATENVEDMIDLDLAWLESLNNITVSVPVNATSFRRPRMFDYLYRDILALPLSGGSNDPDSVQIRLTSSASWSMTNILTNILSGIPRTSGHGVQATSRSILGPFNATLITQKMPLEGGGIEVKDLLAQPSYARIGPVFEHNIYEYNFDSTTTKLAWAVLLTHVLLVLIHFVVTCVHGNWHSSAWSQLGDLLALAMNTRPTELLRNTGVAVKDWDTWRLTAYVRVSDGDSIGLELRDKSVSRGYSDNRHIPETNQAYG</sequence>
<feature type="transmembrane region" description="Helical" evidence="1">
    <location>
        <begin position="62"/>
        <end position="86"/>
    </location>
</feature>
<evidence type="ECO:0008006" key="4">
    <source>
        <dbReference type="Google" id="ProtNLM"/>
    </source>
</evidence>